<keyword evidence="2" id="KW-0808">Transferase</keyword>
<organism evidence="2 3">
    <name type="scientific">Deinococcus rufus</name>
    <dbReference type="NCBI Taxonomy" id="2136097"/>
    <lineage>
        <taxon>Bacteria</taxon>
        <taxon>Thermotogati</taxon>
        <taxon>Deinococcota</taxon>
        <taxon>Deinococci</taxon>
        <taxon>Deinococcales</taxon>
        <taxon>Deinococcaceae</taxon>
        <taxon>Deinococcus</taxon>
    </lineage>
</organism>
<sequence>MRSRSGAVVTPRVIAIAGGSASGKSTLTRRLRDLLGPGASVVALDEFFRTDRTHGPFVVSPVDGGRHFDLNHPDAFDVPAILARIDELSRDGQRVQFILIDGAFALAFDDLTERLHLKVFVWLDDDLRLGRKIARNFAERGTNPAITFQNYVNSGRPGHDLHVARTMSKADVILHGNNSPDDNARIVSTLIHHLQPEGFP</sequence>
<dbReference type="EMBL" id="JBHRZG010000006">
    <property type="protein sequence ID" value="MFC3832465.1"/>
    <property type="molecule type" value="Genomic_DNA"/>
</dbReference>
<keyword evidence="2" id="KW-0418">Kinase</keyword>
<keyword evidence="3" id="KW-1185">Reference proteome</keyword>
<dbReference type="Proteomes" id="UP001595803">
    <property type="component" value="Unassembled WGS sequence"/>
</dbReference>
<comment type="caution">
    <text evidence="2">The sequence shown here is derived from an EMBL/GenBank/DDBJ whole genome shotgun (WGS) entry which is preliminary data.</text>
</comment>
<gene>
    <name evidence="2" type="ORF">ACFOSB_06300</name>
</gene>
<evidence type="ECO:0000313" key="2">
    <source>
        <dbReference type="EMBL" id="MFC3832465.1"/>
    </source>
</evidence>
<evidence type="ECO:0000259" key="1">
    <source>
        <dbReference type="Pfam" id="PF00485"/>
    </source>
</evidence>
<feature type="domain" description="Phosphoribulokinase/uridine kinase" evidence="1">
    <location>
        <begin position="96"/>
        <end position="175"/>
    </location>
</feature>
<reference evidence="3" key="1">
    <citation type="journal article" date="2019" name="Int. J. Syst. Evol. Microbiol.">
        <title>The Global Catalogue of Microorganisms (GCM) 10K type strain sequencing project: providing services to taxonomists for standard genome sequencing and annotation.</title>
        <authorList>
            <consortium name="The Broad Institute Genomics Platform"/>
            <consortium name="The Broad Institute Genome Sequencing Center for Infectious Disease"/>
            <person name="Wu L."/>
            <person name="Ma J."/>
        </authorList>
    </citation>
    <scope>NUCLEOTIDE SEQUENCE [LARGE SCALE GENOMIC DNA]</scope>
    <source>
        <strain evidence="3">CCTCC AB 2017081</strain>
    </source>
</reference>
<proteinExistence type="predicted"/>
<name>A0ABV7Z868_9DEIO</name>
<dbReference type="InterPro" id="IPR027417">
    <property type="entry name" value="P-loop_NTPase"/>
</dbReference>
<dbReference type="SUPFAM" id="SSF52540">
    <property type="entry name" value="P-loop containing nucleoside triphosphate hydrolases"/>
    <property type="match status" value="1"/>
</dbReference>
<dbReference type="Gene3D" id="3.40.50.300">
    <property type="entry name" value="P-loop containing nucleotide triphosphate hydrolases"/>
    <property type="match status" value="2"/>
</dbReference>
<evidence type="ECO:0000313" key="3">
    <source>
        <dbReference type="Proteomes" id="UP001595803"/>
    </source>
</evidence>
<accession>A0ABV7Z868</accession>
<dbReference type="RefSeq" id="WP_322474147.1">
    <property type="nucleotide sequence ID" value="NZ_JBHRZG010000006.1"/>
</dbReference>
<dbReference type="InterPro" id="IPR006083">
    <property type="entry name" value="PRK/URK"/>
</dbReference>
<protein>
    <submittedName>
        <fullName evidence="2">Uridine kinase</fullName>
    </submittedName>
</protein>
<dbReference type="Pfam" id="PF00485">
    <property type="entry name" value="PRK"/>
    <property type="match status" value="2"/>
</dbReference>
<dbReference type="PANTHER" id="PTHR10285">
    <property type="entry name" value="URIDINE KINASE"/>
    <property type="match status" value="1"/>
</dbReference>
<dbReference type="GO" id="GO:0016301">
    <property type="term" value="F:kinase activity"/>
    <property type="evidence" value="ECO:0007669"/>
    <property type="project" value="UniProtKB-KW"/>
</dbReference>
<feature type="domain" description="Phosphoribulokinase/uridine kinase" evidence="1">
    <location>
        <begin position="13"/>
        <end position="88"/>
    </location>
</feature>